<dbReference type="PANTHER" id="PTHR21256:SF2">
    <property type="entry name" value="HISTIDINE BIOSYNTHESIS TRIFUNCTIONAL PROTEIN"/>
    <property type="match status" value="1"/>
</dbReference>
<dbReference type="FunFam" id="1.20.5.1300:FF:000002">
    <property type="entry name" value="Histidinol dehydrogenase, chloroplastic"/>
    <property type="match status" value="1"/>
</dbReference>
<dbReference type="PANTHER" id="PTHR21256">
    <property type="entry name" value="HISTIDINOL DEHYDROGENASE HDH"/>
    <property type="match status" value="1"/>
</dbReference>
<gene>
    <name evidence="11" type="ORF">Ddye_028911</name>
</gene>
<keyword evidence="9" id="KW-0368">Histidine biosynthesis</keyword>
<evidence type="ECO:0000256" key="10">
    <source>
        <dbReference type="ARBA" id="ARBA00049489"/>
    </source>
</evidence>
<keyword evidence="6" id="KW-0862">Zinc</keyword>
<evidence type="ECO:0000256" key="1">
    <source>
        <dbReference type="ARBA" id="ARBA00001947"/>
    </source>
</evidence>
<accession>A0AAD9TDG2</accession>
<dbReference type="Proteomes" id="UP001280121">
    <property type="component" value="Unassembled WGS sequence"/>
</dbReference>
<evidence type="ECO:0000256" key="2">
    <source>
        <dbReference type="ARBA" id="ARBA00004940"/>
    </source>
</evidence>
<dbReference type="InterPro" id="IPR012131">
    <property type="entry name" value="Hstdl_DH"/>
</dbReference>
<reference evidence="11" key="1">
    <citation type="journal article" date="2023" name="Plant J.">
        <title>Genome sequences and population genomics provide insights into the demographic history, inbreeding, and mutation load of two 'living fossil' tree species of Dipteronia.</title>
        <authorList>
            <person name="Feng Y."/>
            <person name="Comes H.P."/>
            <person name="Chen J."/>
            <person name="Zhu S."/>
            <person name="Lu R."/>
            <person name="Zhang X."/>
            <person name="Li P."/>
            <person name="Qiu J."/>
            <person name="Olsen K.M."/>
            <person name="Qiu Y."/>
        </authorList>
    </citation>
    <scope>NUCLEOTIDE SEQUENCE</scope>
    <source>
        <strain evidence="11">KIB01</strain>
    </source>
</reference>
<proteinExistence type="predicted"/>
<dbReference type="GO" id="GO:0000105">
    <property type="term" value="P:L-histidine biosynthetic process"/>
    <property type="evidence" value="ECO:0007669"/>
    <property type="project" value="UniProtKB-KW"/>
</dbReference>
<comment type="cofactor">
    <cofactor evidence="1">
        <name>Zn(2+)</name>
        <dbReference type="ChEBI" id="CHEBI:29105"/>
    </cofactor>
</comment>
<dbReference type="GO" id="GO:0051287">
    <property type="term" value="F:NAD binding"/>
    <property type="evidence" value="ECO:0007669"/>
    <property type="project" value="InterPro"/>
</dbReference>
<evidence type="ECO:0000256" key="4">
    <source>
        <dbReference type="ARBA" id="ARBA00022605"/>
    </source>
</evidence>
<evidence type="ECO:0000256" key="8">
    <source>
        <dbReference type="ARBA" id="ARBA00023027"/>
    </source>
</evidence>
<dbReference type="AlphaFoldDB" id="A0AAD9TDG2"/>
<dbReference type="GO" id="GO:0005829">
    <property type="term" value="C:cytosol"/>
    <property type="evidence" value="ECO:0007669"/>
    <property type="project" value="TreeGrafter"/>
</dbReference>
<dbReference type="EC" id="1.1.1.23" evidence="3"/>
<protein>
    <recommendedName>
        <fullName evidence="3">histidinol dehydrogenase</fullName>
        <ecNumber evidence="3">1.1.1.23</ecNumber>
    </recommendedName>
</protein>
<name>A0AAD9TDG2_9ROSI</name>
<evidence type="ECO:0000256" key="5">
    <source>
        <dbReference type="ARBA" id="ARBA00022723"/>
    </source>
</evidence>
<evidence type="ECO:0000313" key="12">
    <source>
        <dbReference type="Proteomes" id="UP001280121"/>
    </source>
</evidence>
<dbReference type="EMBL" id="JANJYI010000009">
    <property type="protein sequence ID" value="KAK2634119.1"/>
    <property type="molecule type" value="Genomic_DNA"/>
</dbReference>
<dbReference type="GO" id="GO:0046872">
    <property type="term" value="F:metal ion binding"/>
    <property type="evidence" value="ECO:0007669"/>
    <property type="project" value="UniProtKB-KW"/>
</dbReference>
<keyword evidence="5" id="KW-0479">Metal-binding</keyword>
<dbReference type="GO" id="GO:0009570">
    <property type="term" value="C:chloroplast stroma"/>
    <property type="evidence" value="ECO:0007669"/>
    <property type="project" value="TreeGrafter"/>
</dbReference>
<evidence type="ECO:0000256" key="3">
    <source>
        <dbReference type="ARBA" id="ARBA00012965"/>
    </source>
</evidence>
<evidence type="ECO:0000256" key="7">
    <source>
        <dbReference type="ARBA" id="ARBA00023002"/>
    </source>
</evidence>
<evidence type="ECO:0000313" key="11">
    <source>
        <dbReference type="EMBL" id="KAK2634119.1"/>
    </source>
</evidence>
<comment type="caution">
    <text evidence="11">The sequence shown here is derived from an EMBL/GenBank/DDBJ whole genome shotgun (WGS) entry which is preliminary data.</text>
</comment>
<evidence type="ECO:0000256" key="6">
    <source>
        <dbReference type="ARBA" id="ARBA00022833"/>
    </source>
</evidence>
<dbReference type="Pfam" id="PF00815">
    <property type="entry name" value="Histidinol_dh"/>
    <property type="match status" value="1"/>
</dbReference>
<sequence length="124" mass="13870">MFTDGRVVWSIWERDQSVCDNGAFLCGGGEARTSFVSDSGGFRSPCGCKKQGRSGRPSSFAGFLLRSLDSFLNYMTVQSLTEEGLKRLGQYVATMAEVERLDAYRRAVTHRLQDIESRQVTNTR</sequence>
<dbReference type="Gene3D" id="1.20.5.1300">
    <property type="match status" value="1"/>
</dbReference>
<comment type="pathway">
    <text evidence="2">Amino-acid biosynthesis; L-histidine biosynthesis; L-histidine from 5-phospho-alpha-D-ribose 1-diphosphate: step 9/9.</text>
</comment>
<keyword evidence="4" id="KW-0028">Amino-acid biosynthesis</keyword>
<comment type="catalytic activity">
    <reaction evidence="10">
        <text>L-histidinol + 2 NAD(+) + H2O = L-histidine + 2 NADH + 3 H(+)</text>
        <dbReference type="Rhea" id="RHEA:20641"/>
        <dbReference type="ChEBI" id="CHEBI:15377"/>
        <dbReference type="ChEBI" id="CHEBI:15378"/>
        <dbReference type="ChEBI" id="CHEBI:57540"/>
        <dbReference type="ChEBI" id="CHEBI:57595"/>
        <dbReference type="ChEBI" id="CHEBI:57699"/>
        <dbReference type="ChEBI" id="CHEBI:57945"/>
        <dbReference type="EC" id="1.1.1.23"/>
    </reaction>
</comment>
<organism evidence="11 12">
    <name type="scientific">Dipteronia dyeriana</name>
    <dbReference type="NCBI Taxonomy" id="168575"/>
    <lineage>
        <taxon>Eukaryota</taxon>
        <taxon>Viridiplantae</taxon>
        <taxon>Streptophyta</taxon>
        <taxon>Embryophyta</taxon>
        <taxon>Tracheophyta</taxon>
        <taxon>Spermatophyta</taxon>
        <taxon>Magnoliopsida</taxon>
        <taxon>eudicotyledons</taxon>
        <taxon>Gunneridae</taxon>
        <taxon>Pentapetalae</taxon>
        <taxon>rosids</taxon>
        <taxon>malvids</taxon>
        <taxon>Sapindales</taxon>
        <taxon>Sapindaceae</taxon>
        <taxon>Hippocastanoideae</taxon>
        <taxon>Acereae</taxon>
        <taxon>Dipteronia</taxon>
    </lineage>
</organism>
<dbReference type="GO" id="GO:0004399">
    <property type="term" value="F:histidinol dehydrogenase activity"/>
    <property type="evidence" value="ECO:0007669"/>
    <property type="project" value="UniProtKB-EC"/>
</dbReference>
<evidence type="ECO:0000256" key="9">
    <source>
        <dbReference type="ARBA" id="ARBA00023102"/>
    </source>
</evidence>
<keyword evidence="7" id="KW-0560">Oxidoreductase</keyword>
<keyword evidence="8" id="KW-0520">NAD</keyword>
<keyword evidence="12" id="KW-1185">Reference proteome</keyword>